<dbReference type="InterPro" id="IPR000713">
    <property type="entry name" value="Mur_ligase_N"/>
</dbReference>
<evidence type="ECO:0000313" key="14">
    <source>
        <dbReference type="EMBL" id="WPJ95287.1"/>
    </source>
</evidence>
<dbReference type="NCBIfam" id="TIGR01143">
    <property type="entry name" value="murF"/>
    <property type="match status" value="1"/>
</dbReference>
<reference evidence="14 15" key="1">
    <citation type="submission" date="2023-11" db="EMBL/GenBank/DDBJ databases">
        <title>Coraliomargarita sp. nov., isolated from marine algae.</title>
        <authorList>
            <person name="Lee J.K."/>
            <person name="Baek J.H."/>
            <person name="Kim J.M."/>
            <person name="Choi D.G."/>
            <person name="Jeon C.O."/>
        </authorList>
    </citation>
    <scope>NUCLEOTIDE SEQUENCE [LARGE SCALE GENOMIC DNA]</scope>
    <source>
        <strain evidence="14 15">J2-16</strain>
    </source>
</reference>
<dbReference type="InterPro" id="IPR005863">
    <property type="entry name" value="UDP-N-AcMur_synth"/>
</dbReference>
<comment type="subcellular location">
    <subcellularLocation>
        <location evidence="10">Cytoplasm</location>
    </subcellularLocation>
</comment>
<evidence type="ECO:0000259" key="11">
    <source>
        <dbReference type="Pfam" id="PF01225"/>
    </source>
</evidence>
<evidence type="ECO:0000256" key="2">
    <source>
        <dbReference type="ARBA" id="ARBA00022598"/>
    </source>
</evidence>
<evidence type="ECO:0000256" key="8">
    <source>
        <dbReference type="ARBA" id="ARBA00023306"/>
    </source>
</evidence>
<dbReference type="SUPFAM" id="SSF53623">
    <property type="entry name" value="MurD-like peptide ligases, catalytic domain"/>
    <property type="match status" value="1"/>
</dbReference>
<feature type="domain" description="Mur ligase C-terminal" evidence="12">
    <location>
        <begin position="314"/>
        <end position="423"/>
    </location>
</feature>
<feature type="domain" description="Mur ligase central" evidence="13">
    <location>
        <begin position="102"/>
        <end position="227"/>
    </location>
</feature>
<evidence type="ECO:0000256" key="3">
    <source>
        <dbReference type="ARBA" id="ARBA00022618"/>
    </source>
</evidence>
<dbReference type="Gene3D" id="3.90.190.20">
    <property type="entry name" value="Mur ligase, C-terminal domain"/>
    <property type="match status" value="1"/>
</dbReference>
<comment type="function">
    <text evidence="10">Involved in cell wall formation. Catalyzes the final step in the synthesis of UDP-N-acetylmuramoyl-pentapeptide, the precursor of murein.</text>
</comment>
<evidence type="ECO:0000256" key="10">
    <source>
        <dbReference type="RuleBase" id="RU004136"/>
    </source>
</evidence>
<protein>
    <recommendedName>
        <fullName evidence="10">UDP-N-acetylmuramoyl-tripeptide--D-alanyl-D-alanine ligase</fullName>
        <ecNumber evidence="10">6.3.2.10</ecNumber>
    </recommendedName>
</protein>
<dbReference type="Gene3D" id="3.40.1390.10">
    <property type="entry name" value="MurE/MurF, N-terminal domain"/>
    <property type="match status" value="1"/>
</dbReference>
<dbReference type="Pfam" id="PF08245">
    <property type="entry name" value="Mur_ligase_M"/>
    <property type="match status" value="1"/>
</dbReference>
<evidence type="ECO:0000313" key="15">
    <source>
        <dbReference type="Proteomes" id="UP001324993"/>
    </source>
</evidence>
<dbReference type="InterPro" id="IPR035911">
    <property type="entry name" value="MurE/MurF_N"/>
</dbReference>
<keyword evidence="9 10" id="KW-0961">Cell wall biogenesis/degradation</keyword>
<evidence type="ECO:0000256" key="1">
    <source>
        <dbReference type="ARBA" id="ARBA00022490"/>
    </source>
</evidence>
<comment type="catalytic activity">
    <reaction evidence="10">
        <text>D-alanyl-D-alanine + UDP-N-acetyl-alpha-D-muramoyl-L-alanyl-gamma-D-glutamyl-meso-2,6-diaminopimelate + ATP = UDP-N-acetyl-alpha-D-muramoyl-L-alanyl-gamma-D-glutamyl-meso-2,6-diaminopimeloyl-D-alanyl-D-alanine + ADP + phosphate + H(+)</text>
        <dbReference type="Rhea" id="RHEA:28374"/>
        <dbReference type="ChEBI" id="CHEBI:15378"/>
        <dbReference type="ChEBI" id="CHEBI:30616"/>
        <dbReference type="ChEBI" id="CHEBI:43474"/>
        <dbReference type="ChEBI" id="CHEBI:57822"/>
        <dbReference type="ChEBI" id="CHEBI:61386"/>
        <dbReference type="ChEBI" id="CHEBI:83905"/>
        <dbReference type="ChEBI" id="CHEBI:456216"/>
        <dbReference type="EC" id="6.3.2.10"/>
    </reaction>
</comment>
<keyword evidence="15" id="KW-1185">Reference proteome</keyword>
<evidence type="ECO:0000256" key="4">
    <source>
        <dbReference type="ARBA" id="ARBA00022741"/>
    </source>
</evidence>
<dbReference type="SUPFAM" id="SSF53244">
    <property type="entry name" value="MurD-like peptide ligases, peptide-binding domain"/>
    <property type="match status" value="1"/>
</dbReference>
<dbReference type="EC" id="6.3.2.10" evidence="10"/>
<keyword evidence="4" id="KW-0547">Nucleotide-binding</keyword>
<keyword evidence="2 14" id="KW-0436">Ligase</keyword>
<feature type="domain" description="Mur ligase N-terminal catalytic" evidence="11">
    <location>
        <begin position="26"/>
        <end position="86"/>
    </location>
</feature>
<evidence type="ECO:0000256" key="7">
    <source>
        <dbReference type="ARBA" id="ARBA00022984"/>
    </source>
</evidence>
<comment type="pathway">
    <text evidence="10">Cell wall biogenesis; peptidoglycan biosynthesis.</text>
</comment>
<evidence type="ECO:0000256" key="9">
    <source>
        <dbReference type="ARBA" id="ARBA00023316"/>
    </source>
</evidence>
<dbReference type="GO" id="GO:0047480">
    <property type="term" value="F:UDP-N-acetylmuramoyl-tripeptide-D-alanyl-D-alanine ligase activity"/>
    <property type="evidence" value="ECO:0007669"/>
    <property type="project" value="UniProtKB-EC"/>
</dbReference>
<evidence type="ECO:0000256" key="5">
    <source>
        <dbReference type="ARBA" id="ARBA00022840"/>
    </source>
</evidence>
<dbReference type="PANTHER" id="PTHR43024:SF1">
    <property type="entry name" value="UDP-N-ACETYLMURAMOYL-TRIPEPTIDE--D-ALANYL-D-ALANINE LIGASE"/>
    <property type="match status" value="1"/>
</dbReference>
<dbReference type="Gene3D" id="3.40.1190.10">
    <property type="entry name" value="Mur-like, catalytic domain"/>
    <property type="match status" value="1"/>
</dbReference>
<gene>
    <name evidence="14" type="primary">murF</name>
    <name evidence="14" type="ORF">SH580_17840</name>
</gene>
<dbReference type="Proteomes" id="UP001324993">
    <property type="component" value="Chromosome"/>
</dbReference>
<dbReference type="InterPro" id="IPR036565">
    <property type="entry name" value="Mur-like_cat_sf"/>
</dbReference>
<keyword evidence="6 10" id="KW-0133">Cell shape</keyword>
<keyword evidence="8 10" id="KW-0131">Cell cycle</keyword>
<accession>A0ABZ0RK41</accession>
<keyword evidence="5" id="KW-0067">ATP-binding</keyword>
<dbReference type="Pfam" id="PF01225">
    <property type="entry name" value="Mur_ligase"/>
    <property type="match status" value="1"/>
</dbReference>
<evidence type="ECO:0000259" key="13">
    <source>
        <dbReference type="Pfam" id="PF08245"/>
    </source>
</evidence>
<dbReference type="Pfam" id="PF02875">
    <property type="entry name" value="Mur_ligase_C"/>
    <property type="match status" value="1"/>
</dbReference>
<keyword evidence="3 10" id="KW-0132">Cell division</keyword>
<keyword evidence="1" id="KW-0963">Cytoplasm</keyword>
<dbReference type="InterPro" id="IPR013221">
    <property type="entry name" value="Mur_ligase_cen"/>
</dbReference>
<keyword evidence="7 10" id="KW-0573">Peptidoglycan synthesis</keyword>
<dbReference type="InterPro" id="IPR004101">
    <property type="entry name" value="Mur_ligase_C"/>
</dbReference>
<dbReference type="InterPro" id="IPR051046">
    <property type="entry name" value="MurCDEF_CellWall_CoF430Synth"/>
</dbReference>
<evidence type="ECO:0000259" key="12">
    <source>
        <dbReference type="Pfam" id="PF02875"/>
    </source>
</evidence>
<dbReference type="InterPro" id="IPR036615">
    <property type="entry name" value="Mur_ligase_C_dom_sf"/>
</dbReference>
<organism evidence="14 15">
    <name type="scientific">Coraliomargarita algicola</name>
    <dbReference type="NCBI Taxonomy" id="3092156"/>
    <lineage>
        <taxon>Bacteria</taxon>
        <taxon>Pseudomonadati</taxon>
        <taxon>Verrucomicrobiota</taxon>
        <taxon>Opitutia</taxon>
        <taxon>Puniceicoccales</taxon>
        <taxon>Coraliomargaritaceae</taxon>
        <taxon>Coraliomargarita</taxon>
    </lineage>
</organism>
<dbReference type="RefSeq" id="WP_319832179.1">
    <property type="nucleotide sequence ID" value="NZ_CP138858.1"/>
</dbReference>
<dbReference type="PANTHER" id="PTHR43024">
    <property type="entry name" value="UDP-N-ACETYLMURAMOYL-TRIPEPTIDE--D-ALANYL-D-ALANINE LIGASE"/>
    <property type="match status" value="1"/>
</dbReference>
<proteinExistence type="predicted"/>
<dbReference type="SUPFAM" id="SSF63418">
    <property type="entry name" value="MurE/MurF N-terminal domain"/>
    <property type="match status" value="1"/>
</dbReference>
<sequence length="453" mass="48463">MSQKIAEWSGGAWLNPPDGCMTGFCFDARQIQPGQCFVALSGGARDGHDFIEQAAQGGAMAAIVERAQPIALPQLQVRDSLCALAAIAAAVRSQFSKPVIAITGSCGKTSTKEMLRRLLGDDRTHATAGNWNNRIGVPMTLFGLDSAQHDFAVIEAGINQPHEMQALGQMIQADLNVLTNIGPAHLELLDSLENVAVEKSLLAKSAMPGSPVVLPAEVLQFPAYAQLADRAIALLQEGTPAPAVMPRAIVRYAIHTLDDAQQLILDGRKYRIASLSRGIARNAALAIIAASELGIAEADICKRIEAWRPTGSRGRIETFGEQTFYIDCYNANPSSMADALAAFRRSVSPDVAHLYILGGMNELGAHAAEHHYRIGNLLQLRSQDRVVFVGPDTLVHAYLAGALAAGLPASQLKCVDHIEKVKSIVAPFVGAIFLKGSRSYQLEKLLPPQDLVA</sequence>
<evidence type="ECO:0000256" key="6">
    <source>
        <dbReference type="ARBA" id="ARBA00022960"/>
    </source>
</evidence>
<name>A0ABZ0RK41_9BACT</name>
<dbReference type="EMBL" id="CP138858">
    <property type="protein sequence ID" value="WPJ95287.1"/>
    <property type="molecule type" value="Genomic_DNA"/>
</dbReference>